<feature type="chain" id="PRO_5040154731" description="Adhesin domain-containing protein" evidence="1">
    <location>
        <begin position="31"/>
        <end position="421"/>
    </location>
</feature>
<keyword evidence="1" id="KW-0732">Signal</keyword>
<keyword evidence="3" id="KW-1185">Reference proteome</keyword>
<dbReference type="Proteomes" id="UP000726737">
    <property type="component" value="Unassembled WGS sequence"/>
</dbReference>
<reference evidence="2" key="1">
    <citation type="journal article" date="2020" name="Fungal Divers.">
        <title>Resolving the Mortierellaceae phylogeny through synthesis of multi-gene phylogenetics and phylogenomics.</title>
        <authorList>
            <person name="Vandepol N."/>
            <person name="Liber J."/>
            <person name="Desiro A."/>
            <person name="Na H."/>
            <person name="Kennedy M."/>
            <person name="Barry K."/>
            <person name="Grigoriev I.V."/>
            <person name="Miller A.N."/>
            <person name="O'Donnell K."/>
            <person name="Stajich J.E."/>
            <person name="Bonito G."/>
        </authorList>
    </citation>
    <scope>NUCLEOTIDE SEQUENCE</scope>
    <source>
        <strain evidence="2">KOD948</strain>
    </source>
</reference>
<name>A0A9P6PLH0_9FUNG</name>
<protein>
    <recommendedName>
        <fullName evidence="4">Adhesin domain-containing protein</fullName>
    </recommendedName>
</protein>
<feature type="signal peptide" evidence="1">
    <location>
        <begin position="1"/>
        <end position="30"/>
    </location>
</feature>
<evidence type="ECO:0000256" key="1">
    <source>
        <dbReference type="SAM" id="SignalP"/>
    </source>
</evidence>
<dbReference type="EMBL" id="JAAAJA010001338">
    <property type="protein sequence ID" value="KAG0247542.1"/>
    <property type="molecule type" value="Genomic_DNA"/>
</dbReference>
<proteinExistence type="predicted"/>
<dbReference type="OrthoDB" id="2384767at2759"/>
<accession>A0A9P6PLH0</accession>
<comment type="caution">
    <text evidence="2">The sequence shown here is derived from an EMBL/GenBank/DDBJ whole genome shotgun (WGS) entry which is preliminary data.</text>
</comment>
<sequence length="421" mass="46019">MANFSSLHSLSLVFIALIFASLFATSTIDAAPATKQPKAPVFTVYSKSNLAGKSETLSKYGCQELNIGTVGSVKYQSGPTVNLKFYELKGCKGKITHQMPSMTYKQMGGPFKTQSVMTFTNNSCNIPQNYEAREVNYAIAASPDLVLAFETLDGIVGDMVVKESESMDNQNVHIRIVMSATSDTILNQMEGGIHEDELNIRSWVHLKDSNSNEQKRKLLFGNCARADVEIIYPRVRPGTKSLKVKTTVGDLSVRMDPKRSEPIFESIAMEVVSGVIDFKHVIVSKKTSLKVINGQIRGSLRTAGTLSTETVNAPVDLAVDTTPLAPDWNPLDDFQADISTINGPATLKLANPFYGKFSLGASVGRPTITLPYNTKDVVKYDTNKWNELEGWISKDGTKNALGHAQVDIQTVNGVIRLGIQE</sequence>
<evidence type="ECO:0008006" key="4">
    <source>
        <dbReference type="Google" id="ProtNLM"/>
    </source>
</evidence>
<gene>
    <name evidence="2" type="ORF">BG011_001322</name>
</gene>
<evidence type="ECO:0000313" key="3">
    <source>
        <dbReference type="Proteomes" id="UP000726737"/>
    </source>
</evidence>
<organism evidence="2 3">
    <name type="scientific">Mortierella polycephala</name>
    <dbReference type="NCBI Taxonomy" id="41804"/>
    <lineage>
        <taxon>Eukaryota</taxon>
        <taxon>Fungi</taxon>
        <taxon>Fungi incertae sedis</taxon>
        <taxon>Mucoromycota</taxon>
        <taxon>Mortierellomycotina</taxon>
        <taxon>Mortierellomycetes</taxon>
        <taxon>Mortierellales</taxon>
        <taxon>Mortierellaceae</taxon>
        <taxon>Mortierella</taxon>
    </lineage>
</organism>
<dbReference type="AlphaFoldDB" id="A0A9P6PLH0"/>
<evidence type="ECO:0000313" key="2">
    <source>
        <dbReference type="EMBL" id="KAG0247542.1"/>
    </source>
</evidence>